<proteinExistence type="predicted"/>
<dbReference type="AlphaFoldDB" id="Q9TZD6"/>
<feature type="transmembrane region" description="Helical" evidence="2">
    <location>
        <begin position="64"/>
        <end position="86"/>
    </location>
</feature>
<dbReference type="KEGG" id="cel:CELE_Y47G7B.2"/>
<keyword evidence="2" id="KW-0472">Membrane</keyword>
<dbReference type="eggNOG" id="ENOG502THRM">
    <property type="taxonomic scope" value="Eukaryota"/>
</dbReference>
<name>Q9TZD6_CAEEL</name>
<evidence type="ECO:0000256" key="2">
    <source>
        <dbReference type="SAM" id="Phobius"/>
    </source>
</evidence>
<dbReference type="EMBL" id="BX284602">
    <property type="protein sequence ID" value="CCD70476.1"/>
    <property type="molecule type" value="Genomic_DNA"/>
</dbReference>
<dbReference type="RefSeq" id="NP_494339.1">
    <property type="nucleotide sequence ID" value="NM_061938.3"/>
</dbReference>
<feature type="compositionally biased region" description="Polar residues" evidence="1">
    <location>
        <begin position="106"/>
        <end position="123"/>
    </location>
</feature>
<keyword evidence="2" id="KW-0812">Transmembrane</keyword>
<dbReference type="Bgee" id="WBGene00021654">
    <property type="expression patterns" value="Expressed in adult organism and 2 other cell types or tissues"/>
</dbReference>
<protein>
    <submittedName>
        <fullName evidence="3">DUF4781 domain-containing protein</fullName>
    </submittedName>
</protein>
<dbReference type="HOGENOM" id="CLU_053758_0_0_1"/>
<dbReference type="PeptideAtlas" id="Q9TZD6"/>
<reference evidence="3 4" key="1">
    <citation type="journal article" date="1998" name="Science">
        <title>Genome sequence of the nematode C. elegans: a platform for investigating biology.</title>
        <authorList>
            <consortium name="The C. elegans sequencing consortium"/>
            <person name="Sulson J.E."/>
            <person name="Waterston R."/>
        </authorList>
    </citation>
    <scope>NUCLEOTIDE SEQUENCE [LARGE SCALE GENOMIC DNA]</scope>
    <source>
        <strain evidence="3 4">Bristol N2</strain>
    </source>
</reference>
<accession>Q9TZD6</accession>
<dbReference type="PIR" id="T33562">
    <property type="entry name" value="T33562"/>
</dbReference>
<evidence type="ECO:0000313" key="4">
    <source>
        <dbReference type="Proteomes" id="UP000001940"/>
    </source>
</evidence>
<evidence type="ECO:0000313" key="3">
    <source>
        <dbReference type="EMBL" id="CCD70476.1"/>
    </source>
</evidence>
<evidence type="ECO:0000256" key="1">
    <source>
        <dbReference type="SAM" id="MobiDB-lite"/>
    </source>
</evidence>
<feature type="region of interest" description="Disordered" evidence="1">
    <location>
        <begin position="179"/>
        <end position="209"/>
    </location>
</feature>
<keyword evidence="2" id="KW-1133">Transmembrane helix</keyword>
<dbReference type="OMA" id="NKWPVTK"/>
<evidence type="ECO:0000313" key="5">
    <source>
        <dbReference type="WormBase" id="Y47G7B.2"/>
    </source>
</evidence>
<gene>
    <name evidence="3" type="ORF">CELE_Y47G7B.2</name>
    <name evidence="3 5" type="ORF">Y47G7B.2</name>
</gene>
<dbReference type="InParanoid" id="Q9TZD6"/>
<dbReference type="CTD" id="173614"/>
<dbReference type="FunCoup" id="Q9TZD6">
    <property type="interactions" value="328"/>
</dbReference>
<organism evidence="3 4">
    <name type="scientific">Caenorhabditis elegans</name>
    <dbReference type="NCBI Taxonomy" id="6239"/>
    <lineage>
        <taxon>Eukaryota</taxon>
        <taxon>Metazoa</taxon>
        <taxon>Ecdysozoa</taxon>
        <taxon>Nematoda</taxon>
        <taxon>Chromadorea</taxon>
        <taxon>Rhabditida</taxon>
        <taxon>Rhabditina</taxon>
        <taxon>Rhabditomorpha</taxon>
        <taxon>Rhabditoidea</taxon>
        <taxon>Rhabditidae</taxon>
        <taxon>Peloderinae</taxon>
        <taxon>Caenorhabditis</taxon>
    </lineage>
</organism>
<dbReference type="PaxDb" id="6239-Y47G7B.2"/>
<dbReference type="GeneID" id="173614"/>
<dbReference type="UCSC" id="Y47G7B.2">
    <property type="organism name" value="c. elegans"/>
</dbReference>
<keyword evidence="4" id="KW-1185">Reference proteome</keyword>
<dbReference type="Proteomes" id="UP000001940">
    <property type="component" value="Chromosome II"/>
</dbReference>
<dbReference type="OrthoDB" id="6162903at2759"/>
<feature type="region of interest" description="Disordered" evidence="1">
    <location>
        <begin position="104"/>
        <end position="123"/>
    </location>
</feature>
<dbReference type="WormBase" id="Y47G7B.2">
    <property type="protein sequence ID" value="CE19624"/>
    <property type="gene ID" value="WBGene00021654"/>
</dbReference>
<dbReference type="AGR" id="WB:WBGene00021654"/>
<dbReference type="STRING" id="6239.Y47G7B.2.1"/>
<sequence>MEAHIAAKMAVGSGGLLSTMLTRLLGPKLGAYVSTRLGTVLGTRLSALLATKLGAIIGTSTATLVVGMLSWAVYLGSIGYCAYALIKLFSLHRGIAYSSDERKTSSSRANYQSTPESTNSLNRTSEYWYDPTFDQVVKSRNPPSQEAIRVIGNFQEDGSTTEEIFELFKAQQRDAFNPKFRSDAGSYNTSDKRSSRGGFYSSQEPKDTLQDRHPNVFLQNEQNPNNNNGKVENLYASRNQFWMSIVAPENFSYTMVALANNTREGLLHSLIRHGHEFKFGEDLLDALPGNLKQLVQQLRKENNRDLNIVLEKEIQKLSESEYRDLLKLLEKFQTYIQQIVQRGNYIGERVNINGQMQVYWKINDKEVLVTALSEQLYCGNVQYDAGGRARPIRKIITCFVTSAENVRSLTVNKWPVTKFFGN</sequence>